<evidence type="ECO:0000313" key="2">
    <source>
        <dbReference type="Proteomes" id="UP000708208"/>
    </source>
</evidence>
<dbReference type="AlphaFoldDB" id="A0A8J2KAT6"/>
<feature type="non-terminal residue" evidence="1">
    <location>
        <position position="1"/>
    </location>
</feature>
<keyword evidence="2" id="KW-1185">Reference proteome</keyword>
<gene>
    <name evidence="1" type="ORF">AFUS01_LOCUS12633</name>
</gene>
<organism evidence="1 2">
    <name type="scientific">Allacma fusca</name>
    <dbReference type="NCBI Taxonomy" id="39272"/>
    <lineage>
        <taxon>Eukaryota</taxon>
        <taxon>Metazoa</taxon>
        <taxon>Ecdysozoa</taxon>
        <taxon>Arthropoda</taxon>
        <taxon>Hexapoda</taxon>
        <taxon>Collembola</taxon>
        <taxon>Symphypleona</taxon>
        <taxon>Sminthuridae</taxon>
        <taxon>Allacma</taxon>
    </lineage>
</organism>
<protein>
    <submittedName>
        <fullName evidence="1">Uncharacterized protein</fullName>
    </submittedName>
</protein>
<dbReference type="Proteomes" id="UP000708208">
    <property type="component" value="Unassembled WGS sequence"/>
</dbReference>
<proteinExistence type="predicted"/>
<evidence type="ECO:0000313" key="1">
    <source>
        <dbReference type="EMBL" id="CAG7723550.1"/>
    </source>
</evidence>
<reference evidence="1" key="1">
    <citation type="submission" date="2021-06" db="EMBL/GenBank/DDBJ databases">
        <authorList>
            <person name="Hodson N. C."/>
            <person name="Mongue J. A."/>
            <person name="Jaron S. K."/>
        </authorList>
    </citation>
    <scope>NUCLEOTIDE SEQUENCE</scope>
</reference>
<name>A0A8J2KAT6_9HEXA</name>
<dbReference type="EMBL" id="CAJVCH010100131">
    <property type="protein sequence ID" value="CAG7723550.1"/>
    <property type="molecule type" value="Genomic_DNA"/>
</dbReference>
<comment type="caution">
    <text evidence="1">The sequence shown here is derived from an EMBL/GenBank/DDBJ whole genome shotgun (WGS) entry which is preliminary data.</text>
</comment>
<accession>A0A8J2KAT6</accession>
<sequence>SKVIKTGSKPSSVKSTKTVVNVRNTGGILVSNIVECLGKTLSKGPIPGAHPFNWNPDLQRLEMGSGLQENLWRFNMLIALAHVLFVYIRCIQIELDNIPVSSYQRIFMRFISVLLYLGRCSPLWDNIEEE</sequence>